<dbReference type="PANTHER" id="PTHR21256:SF2">
    <property type="entry name" value="HISTIDINE BIOSYNTHESIS TRIFUNCTIONAL PROTEIN"/>
    <property type="match status" value="1"/>
</dbReference>
<dbReference type="PRINTS" id="PR00083">
    <property type="entry name" value="HOLDHDRGNASE"/>
</dbReference>
<dbReference type="Proteomes" id="UP000231203">
    <property type="component" value="Unassembled WGS sequence"/>
</dbReference>
<dbReference type="FunFam" id="3.40.50.1980:FF:000001">
    <property type="entry name" value="Histidinol dehydrogenase"/>
    <property type="match status" value="1"/>
</dbReference>
<dbReference type="EC" id="1.1.1.23" evidence="5"/>
<feature type="binding site" evidence="5 9">
    <location>
        <position position="265"/>
    </location>
    <ligand>
        <name>Zn(2+)</name>
        <dbReference type="ChEBI" id="CHEBI:29105"/>
    </ligand>
</feature>
<dbReference type="InterPro" id="IPR022695">
    <property type="entry name" value="Histidinol_DH_monofunct"/>
</dbReference>
<feature type="binding site" evidence="5 8">
    <location>
        <position position="265"/>
    </location>
    <ligand>
        <name>substrate</name>
    </ligand>
</feature>
<dbReference type="GO" id="GO:0051287">
    <property type="term" value="F:NAD binding"/>
    <property type="evidence" value="ECO:0007669"/>
    <property type="project" value="InterPro"/>
</dbReference>
<dbReference type="GO" id="GO:0004399">
    <property type="term" value="F:histidinol dehydrogenase activity"/>
    <property type="evidence" value="ECO:0007669"/>
    <property type="project" value="UniProtKB-UniRule"/>
</dbReference>
<dbReference type="Gene3D" id="3.40.50.1980">
    <property type="entry name" value="Nitrogenase molybdenum iron protein domain"/>
    <property type="match status" value="2"/>
</dbReference>
<dbReference type="PANTHER" id="PTHR21256">
    <property type="entry name" value="HISTIDINOL DEHYDROGENASE HDH"/>
    <property type="match status" value="1"/>
</dbReference>
<keyword evidence="4 5" id="KW-0560">Oxidoreductase</keyword>
<comment type="pathway">
    <text evidence="5">Amino-acid biosynthesis; L-histidine biosynthesis; L-histidine from 5-phospho-alpha-D-ribose 1-diphosphate: step 9/9.</text>
</comment>
<evidence type="ECO:0000256" key="5">
    <source>
        <dbReference type="HAMAP-Rule" id="MF_01024"/>
    </source>
</evidence>
<comment type="catalytic activity">
    <reaction evidence="5">
        <text>L-histidinol + 2 NAD(+) + H2O = L-histidine + 2 NADH + 3 H(+)</text>
        <dbReference type="Rhea" id="RHEA:20641"/>
        <dbReference type="ChEBI" id="CHEBI:15377"/>
        <dbReference type="ChEBI" id="CHEBI:15378"/>
        <dbReference type="ChEBI" id="CHEBI:57540"/>
        <dbReference type="ChEBI" id="CHEBI:57595"/>
        <dbReference type="ChEBI" id="CHEBI:57699"/>
        <dbReference type="ChEBI" id="CHEBI:57945"/>
        <dbReference type="EC" id="1.1.1.23"/>
    </reaction>
</comment>
<keyword evidence="5" id="KW-0368">Histidine biosynthesis</keyword>
<keyword evidence="5" id="KW-0028">Amino-acid biosynthesis</keyword>
<feature type="binding site" evidence="5 8">
    <location>
        <position position="364"/>
    </location>
    <ligand>
        <name>substrate</name>
    </ligand>
</feature>
<gene>
    <name evidence="5 11" type="primary">hisD</name>
    <name evidence="11" type="ORF">CSA25_03705</name>
</gene>
<feature type="binding site" evidence="5 8">
    <location>
        <position position="262"/>
    </location>
    <ligand>
        <name>substrate</name>
    </ligand>
</feature>
<accession>A0A2G6MRP4</accession>
<dbReference type="InterPro" id="IPR012131">
    <property type="entry name" value="Hstdl_DH"/>
</dbReference>
<reference evidence="11 12" key="1">
    <citation type="submission" date="2017-10" db="EMBL/GenBank/DDBJ databases">
        <title>Novel microbial diversity and functional potential in the marine mammal oral microbiome.</title>
        <authorList>
            <person name="Dudek N.K."/>
            <person name="Sun C.L."/>
            <person name="Burstein D."/>
            <person name="Kantor R.S."/>
            <person name="Aliaga Goltsman D.S."/>
            <person name="Bik E.M."/>
            <person name="Thomas B.C."/>
            <person name="Banfield J.F."/>
            <person name="Relman D.A."/>
        </authorList>
    </citation>
    <scope>NUCLEOTIDE SEQUENCE [LARGE SCALE GENOMIC DNA]</scope>
    <source>
        <strain evidence="11">DOLJORAL78_47_202</strain>
    </source>
</reference>
<comment type="cofactor">
    <cofactor evidence="5 9">
        <name>Zn(2+)</name>
        <dbReference type="ChEBI" id="CHEBI:29105"/>
    </cofactor>
    <text evidence="5 9">Binds 1 zinc ion per subunit.</text>
</comment>
<dbReference type="UniPathway" id="UPA00031">
    <property type="reaction ID" value="UER00014"/>
</dbReference>
<proteinExistence type="inferred from homology"/>
<organism evidence="11 12">
    <name type="scientific">Desulfobacter postgatei</name>
    <dbReference type="NCBI Taxonomy" id="2293"/>
    <lineage>
        <taxon>Bacteria</taxon>
        <taxon>Pseudomonadati</taxon>
        <taxon>Thermodesulfobacteriota</taxon>
        <taxon>Desulfobacteria</taxon>
        <taxon>Desulfobacterales</taxon>
        <taxon>Desulfobacteraceae</taxon>
        <taxon>Desulfobacter</taxon>
    </lineage>
</organism>
<keyword evidence="5" id="KW-0520">NAD</keyword>
<dbReference type="SUPFAM" id="SSF53720">
    <property type="entry name" value="ALDH-like"/>
    <property type="match status" value="1"/>
</dbReference>
<name>A0A2G6MRP4_9BACT</name>
<dbReference type="GO" id="GO:0000105">
    <property type="term" value="P:L-histidine biosynthetic process"/>
    <property type="evidence" value="ECO:0007669"/>
    <property type="project" value="UniProtKB-UniRule"/>
</dbReference>
<dbReference type="InterPro" id="IPR001692">
    <property type="entry name" value="Histidinol_DH_CS"/>
</dbReference>
<dbReference type="PIRSF" id="PIRSF000099">
    <property type="entry name" value="Histidinol_dh"/>
    <property type="match status" value="1"/>
</dbReference>
<comment type="caution">
    <text evidence="5">Lacks conserved residue(s) required for the propagation of feature annotation.</text>
</comment>
<feature type="binding site" evidence="5 8">
    <location>
        <position position="240"/>
    </location>
    <ligand>
        <name>substrate</name>
    </ligand>
</feature>
<dbReference type="Pfam" id="PF00815">
    <property type="entry name" value="Histidinol_dh"/>
    <property type="match status" value="1"/>
</dbReference>
<dbReference type="HAMAP" id="MF_01024">
    <property type="entry name" value="HisD"/>
    <property type="match status" value="1"/>
</dbReference>
<feature type="binding site" evidence="5 9">
    <location>
        <position position="423"/>
    </location>
    <ligand>
        <name>Zn(2+)</name>
        <dbReference type="ChEBI" id="CHEBI:29105"/>
    </ligand>
</feature>
<keyword evidence="3 5" id="KW-0862">Zinc</keyword>
<dbReference type="GO" id="GO:0008270">
    <property type="term" value="F:zinc ion binding"/>
    <property type="evidence" value="ECO:0007669"/>
    <property type="project" value="UniProtKB-UniRule"/>
</dbReference>
<evidence type="ECO:0000256" key="1">
    <source>
        <dbReference type="ARBA" id="ARBA00010178"/>
    </source>
</evidence>
<evidence type="ECO:0000313" key="11">
    <source>
        <dbReference type="EMBL" id="PIE62734.1"/>
    </source>
</evidence>
<dbReference type="NCBIfam" id="TIGR00069">
    <property type="entry name" value="hisD"/>
    <property type="match status" value="1"/>
</dbReference>
<dbReference type="EMBL" id="PDTI01000031">
    <property type="protein sequence ID" value="PIE62734.1"/>
    <property type="molecule type" value="Genomic_DNA"/>
</dbReference>
<sequence length="432" mass="46167">MKIFNYPSPEAEKRVQDTIERGLGFSRKDQDNVQAFLDDVKKRGDEALIEYTNRFDSPVVTLDTFKVTAQEFEQALAQVSPQFLKTLDRAVEQLRAFHSRQRENSWMDTPRNGVMVGQMVRPVAAAGIYAPGAQGGKTPLVSSVLMGAIPAKVAGVKSISLMTPPMADGKINPHLLAAARAVGIDSVFKAGSAWAIGALAYGTAQVPKVDVIVGPGNIYVTLAKKIVSGTVGIDMIAGPSEILIIADKTADPECIAADLLSQAEHDVLASAVLVTDSKDLAQKVSAAIETQLHTLSRKEIAGAAINDFGAILVVPDIDTAIDLSNRLAPEHLEIIVESPFDYIGRIQNAGALFLGPHTPEPMGDYIAGPNHVLPTAGTARFSSALSVSHFTKKTSLIHYSKAAFEKEADDVITLARTEGLDAHANSVKIRKK</sequence>
<protein>
    <recommendedName>
        <fullName evidence="5">Histidinol dehydrogenase</fullName>
        <shortName evidence="5">HDH</shortName>
        <ecNumber evidence="5">1.1.1.23</ecNumber>
    </recommendedName>
</protein>
<feature type="binding site" evidence="5 8">
    <location>
        <position position="331"/>
    </location>
    <ligand>
        <name>substrate</name>
    </ligand>
</feature>
<dbReference type="PROSITE" id="PS00611">
    <property type="entry name" value="HISOL_DEHYDROGENASE"/>
    <property type="match status" value="1"/>
</dbReference>
<dbReference type="GO" id="GO:0005829">
    <property type="term" value="C:cytosol"/>
    <property type="evidence" value="ECO:0007669"/>
    <property type="project" value="TreeGrafter"/>
</dbReference>
<evidence type="ECO:0000256" key="8">
    <source>
        <dbReference type="PIRSR" id="PIRSR000099-3"/>
    </source>
</evidence>
<evidence type="ECO:0000256" key="4">
    <source>
        <dbReference type="ARBA" id="ARBA00023002"/>
    </source>
</evidence>
<feature type="binding site" evidence="5 8">
    <location>
        <position position="423"/>
    </location>
    <ligand>
        <name>substrate</name>
    </ligand>
</feature>
<dbReference type="AlphaFoldDB" id="A0A2G6MRP4"/>
<comment type="similarity">
    <text evidence="1 5 6 10">Belongs to the histidinol dehydrogenase family.</text>
</comment>
<keyword evidence="2 5" id="KW-0479">Metal-binding</keyword>
<evidence type="ECO:0000256" key="3">
    <source>
        <dbReference type="ARBA" id="ARBA00022833"/>
    </source>
</evidence>
<feature type="binding site" evidence="5 8">
    <location>
        <position position="418"/>
    </location>
    <ligand>
        <name>substrate</name>
    </ligand>
</feature>
<comment type="caution">
    <text evidence="11">The sequence shown here is derived from an EMBL/GenBank/DDBJ whole genome shotgun (WGS) entry which is preliminary data.</text>
</comment>
<evidence type="ECO:0000256" key="10">
    <source>
        <dbReference type="RuleBase" id="RU004175"/>
    </source>
</evidence>
<comment type="function">
    <text evidence="5">Catalyzes the sequential NAD-dependent oxidations of L-histidinol to L-histidinaldehyde and then to L-histidine.</text>
</comment>
<evidence type="ECO:0000313" key="12">
    <source>
        <dbReference type="Proteomes" id="UP000231203"/>
    </source>
</evidence>
<evidence type="ECO:0000256" key="7">
    <source>
        <dbReference type="PIRSR" id="PIRSR000099-1"/>
    </source>
</evidence>
<feature type="active site" description="Proton acceptor" evidence="5 7">
    <location>
        <position position="331"/>
    </location>
</feature>
<evidence type="ECO:0000256" key="2">
    <source>
        <dbReference type="ARBA" id="ARBA00022723"/>
    </source>
</evidence>
<feature type="active site" description="Proton acceptor" evidence="5 7">
    <location>
        <position position="330"/>
    </location>
</feature>
<evidence type="ECO:0000256" key="9">
    <source>
        <dbReference type="PIRSR" id="PIRSR000099-4"/>
    </source>
</evidence>
<dbReference type="CDD" id="cd06572">
    <property type="entry name" value="Histidinol_dh"/>
    <property type="match status" value="1"/>
</dbReference>
<dbReference type="InterPro" id="IPR016161">
    <property type="entry name" value="Ald_DH/histidinol_DH"/>
</dbReference>
<feature type="binding site" evidence="5 9">
    <location>
        <position position="262"/>
    </location>
    <ligand>
        <name>Zn(2+)</name>
        <dbReference type="ChEBI" id="CHEBI:29105"/>
    </ligand>
</feature>
<evidence type="ECO:0000256" key="6">
    <source>
        <dbReference type="PIRNR" id="PIRNR000099"/>
    </source>
</evidence>
<feature type="binding site" evidence="5 9">
    <location>
        <position position="364"/>
    </location>
    <ligand>
        <name>Zn(2+)</name>
        <dbReference type="ChEBI" id="CHEBI:29105"/>
    </ligand>
</feature>
<dbReference type="Gene3D" id="1.20.5.1300">
    <property type="match status" value="1"/>
</dbReference>